<dbReference type="EMBL" id="CP025198">
    <property type="protein sequence ID" value="AXE38916.1"/>
    <property type="molecule type" value="Genomic_DNA"/>
</dbReference>
<evidence type="ECO:0000256" key="3">
    <source>
        <dbReference type="ARBA" id="ARBA00005189"/>
    </source>
</evidence>
<comment type="cofactor">
    <cofactor evidence="17">
        <name>Mg(2+)</name>
        <dbReference type="ChEBI" id="CHEBI:18420"/>
    </cofactor>
    <text evidence="17">Contains a di-nuclear catalytic Mg(2+) center.</text>
</comment>
<dbReference type="InterPro" id="IPR043130">
    <property type="entry name" value="CDP-OH_PTrfase_TM_dom"/>
</dbReference>
<evidence type="ECO:0000256" key="15">
    <source>
        <dbReference type="ARBA" id="ARBA00033137"/>
    </source>
</evidence>
<evidence type="ECO:0000256" key="1">
    <source>
        <dbReference type="ARBA" id="ARBA00004651"/>
    </source>
</evidence>
<dbReference type="KEGG" id="acij:JS278_01753"/>
<evidence type="ECO:0000256" key="12">
    <source>
        <dbReference type="ARBA" id="ARBA00023136"/>
    </source>
</evidence>
<comment type="subunit">
    <text evidence="5 17">Homodimer.</text>
</comment>
<evidence type="ECO:0000256" key="5">
    <source>
        <dbReference type="ARBA" id="ARBA00011738"/>
    </source>
</evidence>
<comment type="pathway">
    <text evidence="3">Lipid metabolism.</text>
</comment>
<keyword evidence="6 17" id="KW-1003">Cell membrane</keyword>
<feature type="transmembrane region" description="Helical" evidence="17">
    <location>
        <begin position="21"/>
        <end position="44"/>
    </location>
</feature>
<keyword evidence="7 17" id="KW-0808">Transferase</keyword>
<evidence type="ECO:0000256" key="8">
    <source>
        <dbReference type="ARBA" id="ARBA00022692"/>
    </source>
</evidence>
<accession>A0A344UUG8</accession>
<feature type="binding site" evidence="17">
    <location>
        <position position="86"/>
    </location>
    <ligand>
        <name>Mg(2+)</name>
        <dbReference type="ChEBI" id="CHEBI:18420"/>
        <label>2</label>
    </ligand>
</feature>
<dbReference type="EC" id="2.7.8.-" evidence="17"/>
<keyword evidence="20" id="KW-1185">Reference proteome</keyword>
<dbReference type="HAMAP" id="MF_02241">
    <property type="entry name" value="PIP_synthase"/>
    <property type="match status" value="1"/>
</dbReference>
<evidence type="ECO:0000256" key="2">
    <source>
        <dbReference type="ARBA" id="ARBA00004805"/>
    </source>
</evidence>
<comment type="caution">
    <text evidence="17">Lacks conserved residue(s) required for the propagation of feature annotation.</text>
</comment>
<evidence type="ECO:0000256" key="17">
    <source>
        <dbReference type="HAMAP-Rule" id="MF_02241"/>
    </source>
</evidence>
<dbReference type="InterPro" id="IPR000462">
    <property type="entry name" value="CDP-OH_P_trans"/>
</dbReference>
<feature type="binding site" evidence="17">
    <location>
        <begin position="28"/>
        <end position="31"/>
    </location>
    <ligand>
        <name>a CDP-1,2-diacyl-sn-glycerol</name>
        <dbReference type="ChEBI" id="CHEBI:58332"/>
    </ligand>
</feature>
<proteinExistence type="inferred from homology"/>
<evidence type="ECO:0000313" key="19">
    <source>
        <dbReference type="EMBL" id="AXE38916.1"/>
    </source>
</evidence>
<keyword evidence="17" id="KW-0443">Lipid metabolism</keyword>
<dbReference type="GO" id="GO:0008654">
    <property type="term" value="P:phospholipid biosynthetic process"/>
    <property type="evidence" value="ECO:0007669"/>
    <property type="project" value="UniProtKB-UniRule"/>
</dbReference>
<feature type="transmembrane region" description="Helical" evidence="17">
    <location>
        <begin position="152"/>
        <end position="171"/>
    </location>
</feature>
<dbReference type="InterPro" id="IPR044268">
    <property type="entry name" value="PIP_synthase_PgsA1"/>
</dbReference>
<keyword evidence="17" id="KW-0444">Lipid biosynthesis</keyword>
<keyword evidence="17" id="KW-0594">Phospholipid biosynthesis</keyword>
<comment type="catalytic activity">
    <reaction evidence="13 17">
        <text>1,2-di-(9Z-octadecenoyl)-sn-glycero-3-cytidine-5'-diphosphate + 1D-myo-inositol 3-phosphate = 1,2-di-(9Z-octadecenoyl)-sn-glycero-3-phospho-(1D-myo-inositol-3-phosphate) + CMP + H(+)</text>
        <dbReference type="Rhea" id="RHEA:61216"/>
        <dbReference type="ChEBI" id="CHEBI:15378"/>
        <dbReference type="ChEBI" id="CHEBI:58401"/>
        <dbReference type="ChEBI" id="CHEBI:60377"/>
        <dbReference type="ChEBI" id="CHEBI:85356"/>
        <dbReference type="ChEBI" id="CHEBI:144472"/>
    </reaction>
</comment>
<feature type="binding site" evidence="17">
    <location>
        <position position="86"/>
    </location>
    <ligand>
        <name>Mg(2+)</name>
        <dbReference type="ChEBI" id="CHEBI:18420"/>
        <label>1</label>
    </ligand>
</feature>
<keyword evidence="11 17" id="KW-1133">Transmembrane helix</keyword>
<keyword evidence="17" id="KW-1208">Phospholipid metabolism</keyword>
<comment type="subcellular location">
    <subcellularLocation>
        <location evidence="1 17">Cell membrane</location>
        <topology evidence="1 17">Multi-pass membrane protein</topology>
    </subcellularLocation>
</comment>
<evidence type="ECO:0000256" key="16">
    <source>
        <dbReference type="ARBA" id="ARBA00048865"/>
    </source>
</evidence>
<feature type="active site" description="Proton acceptor" evidence="17">
    <location>
        <position position="90"/>
    </location>
</feature>
<dbReference type="RefSeq" id="WP_114044853.1">
    <property type="nucleotide sequence ID" value="NZ_CP025198.1"/>
</dbReference>
<keyword evidence="8 17" id="KW-0812">Transmembrane</keyword>
<evidence type="ECO:0000256" key="10">
    <source>
        <dbReference type="ARBA" id="ARBA00022842"/>
    </source>
</evidence>
<dbReference type="GO" id="GO:0016780">
    <property type="term" value="F:phosphotransferase activity, for other substituted phosphate groups"/>
    <property type="evidence" value="ECO:0007669"/>
    <property type="project" value="UniProtKB-UniRule"/>
</dbReference>
<comment type="pathway">
    <text evidence="2 17">Phospholipid metabolism; phosphatidylinositol phosphate biosynthesis.</text>
</comment>
<comment type="function">
    <text evidence="17">Catalyzes the conjugation of the 1'-hydroxyl group of D-myo-inositol-3-phosphate (also named L-myo-inositol-1-phosphate) with a lipid tail of cytidine diphosphate diacylglycerol (CDP-DAG), forming phosphatidylinositol phosphate (PIP) and CMP. PIP is a precursor of phosphatidylinositol (PI) which is an essential lipid required for cell wall formation.</text>
</comment>
<feature type="binding site" evidence="17">
    <location>
        <position position="68"/>
    </location>
    <ligand>
        <name>Mg(2+)</name>
        <dbReference type="ChEBI" id="CHEBI:18420"/>
        <label>1</label>
    </ligand>
</feature>
<evidence type="ECO:0000256" key="11">
    <source>
        <dbReference type="ARBA" id="ARBA00022989"/>
    </source>
</evidence>
<evidence type="ECO:0000256" key="14">
    <source>
        <dbReference type="ARBA" id="ARBA00024082"/>
    </source>
</evidence>
<name>A0A344UUG8_9ACTN</name>
<feature type="binding site" evidence="17">
    <location>
        <position position="69"/>
    </location>
    <ligand>
        <name>a CDP-1,2-diacyl-sn-glycerol</name>
        <dbReference type="ChEBI" id="CHEBI:58332"/>
    </ligand>
</feature>
<dbReference type="UniPathway" id="UPA00220"/>
<dbReference type="Gene3D" id="1.20.120.1760">
    <property type="match status" value="1"/>
</dbReference>
<sequence length="207" mass="22380">MLEHFRAGWSKAMHPLAAALIRMHVTPDMVTWAGTIGTVAMSLICFPRGWLWQGAWLVALFIFSDSLDGNMARQLGRHSEWGSFLDSTLDRFGDGAIFAGVALYYAGHGHSVLWAGIAMAAMTFGQITSYVRAKAESLGKEAKMGLATRSDRLLIVLVGVELTGLAEAGIFGHLFVWGLPVALCYLAFAGLFTVGQRMAAVSRQVLS</sequence>
<dbReference type="PROSITE" id="PS00379">
    <property type="entry name" value="CDP_ALCOHOL_P_TRANSF"/>
    <property type="match status" value="1"/>
</dbReference>
<dbReference type="NCBIfam" id="NF045883">
    <property type="entry name" value="PIPSynth"/>
    <property type="match status" value="1"/>
</dbReference>
<feature type="binding site" evidence="17">
    <location>
        <position position="65"/>
    </location>
    <ligand>
        <name>Mg(2+)</name>
        <dbReference type="ChEBI" id="CHEBI:18420"/>
        <label>1</label>
    </ligand>
</feature>
<keyword evidence="12 17" id="KW-0472">Membrane</keyword>
<evidence type="ECO:0000313" key="20">
    <source>
        <dbReference type="Proteomes" id="UP000251995"/>
    </source>
</evidence>
<feature type="binding site" evidence="17">
    <location>
        <position position="79"/>
    </location>
    <ligand>
        <name>a CDP-1,2-diacyl-sn-glycerol</name>
        <dbReference type="ChEBI" id="CHEBI:58332"/>
    </ligand>
</feature>
<feature type="binding site" evidence="17">
    <location>
        <position position="65"/>
    </location>
    <ligand>
        <name>Mg(2+)</name>
        <dbReference type="ChEBI" id="CHEBI:18420"/>
        <label>2</label>
    </ligand>
</feature>
<dbReference type="GO" id="GO:0005886">
    <property type="term" value="C:plasma membrane"/>
    <property type="evidence" value="ECO:0007669"/>
    <property type="project" value="UniProtKB-SubCell"/>
</dbReference>
<comment type="similarity">
    <text evidence="4 17 18">Belongs to the CDP-alcohol phosphatidyltransferase class-I family.</text>
</comment>
<feature type="binding site" evidence="17">
    <location>
        <position position="73"/>
    </location>
    <ligand>
        <name>a CDP-1,2-diacyl-sn-glycerol</name>
        <dbReference type="ChEBI" id="CHEBI:58332"/>
    </ligand>
</feature>
<evidence type="ECO:0000256" key="4">
    <source>
        <dbReference type="ARBA" id="ARBA00010441"/>
    </source>
</evidence>
<dbReference type="Proteomes" id="UP000251995">
    <property type="component" value="Chromosome"/>
</dbReference>
<evidence type="ECO:0000256" key="18">
    <source>
        <dbReference type="RuleBase" id="RU003750"/>
    </source>
</evidence>
<evidence type="ECO:0000256" key="13">
    <source>
        <dbReference type="ARBA" id="ARBA00023935"/>
    </source>
</evidence>
<keyword evidence="10 17" id="KW-0460">Magnesium</keyword>
<comment type="catalytic activity">
    <reaction evidence="16 17">
        <text>a CDP-1,2-diacyl-sn-glycerol + 1D-myo-inositol 3-phosphate = a 1,2-diacyl-sn-glycero-3-phospho-(1D-myo-inositol-3-phosphate) + CMP + H(+)</text>
        <dbReference type="Rhea" id="RHEA:60504"/>
        <dbReference type="ChEBI" id="CHEBI:15378"/>
        <dbReference type="ChEBI" id="CHEBI:58088"/>
        <dbReference type="ChEBI" id="CHEBI:58332"/>
        <dbReference type="ChEBI" id="CHEBI:58401"/>
        <dbReference type="ChEBI" id="CHEBI:60377"/>
    </reaction>
</comment>
<evidence type="ECO:0000256" key="7">
    <source>
        <dbReference type="ARBA" id="ARBA00022679"/>
    </source>
</evidence>
<dbReference type="Pfam" id="PF01066">
    <property type="entry name" value="CDP-OH_P_transf"/>
    <property type="match status" value="1"/>
</dbReference>
<organism evidence="19 20">
    <name type="scientific">Acidipropionibacterium virtanenii</name>
    <dbReference type="NCBI Taxonomy" id="2057246"/>
    <lineage>
        <taxon>Bacteria</taxon>
        <taxon>Bacillati</taxon>
        <taxon>Actinomycetota</taxon>
        <taxon>Actinomycetes</taxon>
        <taxon>Propionibacteriales</taxon>
        <taxon>Propionibacteriaceae</taxon>
        <taxon>Acidipropionibacterium</taxon>
    </lineage>
</organism>
<keyword evidence="9 17" id="KW-0479">Metal-binding</keyword>
<feature type="binding site" evidence="17">
    <location>
        <position position="90"/>
    </location>
    <ligand>
        <name>Mg(2+)</name>
        <dbReference type="ChEBI" id="CHEBI:18420"/>
        <label>2</label>
    </ligand>
</feature>
<dbReference type="GO" id="GO:0000287">
    <property type="term" value="F:magnesium ion binding"/>
    <property type="evidence" value="ECO:0007669"/>
    <property type="project" value="UniProtKB-UniRule"/>
</dbReference>
<feature type="transmembrane region" description="Helical" evidence="17">
    <location>
        <begin position="177"/>
        <end position="194"/>
    </location>
</feature>
<reference evidence="19 20" key="1">
    <citation type="submission" date="2017-12" db="EMBL/GenBank/DDBJ databases">
        <title>The whole genome sequence of the Acidipropionibacterium virtanenii sp. nov. type strain JS278.</title>
        <authorList>
            <person name="Laine P."/>
            <person name="Deptula P."/>
            <person name="Varmanen P."/>
            <person name="Auvinen P."/>
        </authorList>
    </citation>
    <scope>NUCLEOTIDE SEQUENCE [LARGE SCALE GENOMIC DNA]</scope>
    <source>
        <strain evidence="19 20">JS278</strain>
    </source>
</reference>
<gene>
    <name evidence="19" type="primary">pgsA</name>
    <name evidence="19" type="ORF">JS278_01753</name>
</gene>
<dbReference type="AlphaFoldDB" id="A0A344UUG8"/>
<dbReference type="OrthoDB" id="116551at2"/>
<protein>
    <recommendedName>
        <fullName evidence="14 17">Phosphatidylinositol phosphate synthase</fullName>
        <shortName evidence="17">PIP synthase</shortName>
        <ecNumber evidence="17">2.7.8.-</ecNumber>
    </recommendedName>
    <alternativeName>
        <fullName evidence="15 17">CDP-diacylglycerol--D-myo-inositol-3-phosphate 3-phosphatidyltransferase</fullName>
    </alternativeName>
</protein>
<evidence type="ECO:0000256" key="9">
    <source>
        <dbReference type="ARBA" id="ARBA00022723"/>
    </source>
</evidence>
<evidence type="ECO:0000256" key="6">
    <source>
        <dbReference type="ARBA" id="ARBA00022475"/>
    </source>
</evidence>
<dbReference type="InterPro" id="IPR048254">
    <property type="entry name" value="CDP_ALCOHOL_P_TRANSF_CS"/>
</dbReference>